<evidence type="ECO:0000256" key="1">
    <source>
        <dbReference type="SAM" id="Coils"/>
    </source>
</evidence>
<feature type="coiled-coil region" evidence="1">
    <location>
        <begin position="23"/>
        <end position="50"/>
    </location>
</feature>
<dbReference type="EMBL" id="CP002601">
    <property type="protein sequence ID" value="AEA65436.1"/>
    <property type="molecule type" value="Genomic_DNA"/>
</dbReference>
<feature type="region of interest" description="Disordered" evidence="2">
    <location>
        <begin position="84"/>
        <end position="104"/>
    </location>
</feature>
<geneLocation type="plasmid" evidence="3 4">
    <name>bgla_1p</name>
</geneLocation>
<reference evidence="3 4" key="1">
    <citation type="journal article" date="2011" name="J. Bacteriol.">
        <title>Complete genome sequence of Burkholderia gladioli BSR3.</title>
        <authorList>
            <person name="Seo Y.S."/>
            <person name="Lim J."/>
            <person name="Choi B.S."/>
            <person name="Kim H."/>
            <person name="Goo E."/>
            <person name="Lee B."/>
            <person name="Lim J.S."/>
            <person name="Choi I.Y."/>
            <person name="Moon J.S."/>
            <person name="Kim J."/>
            <person name="Hwang I."/>
        </authorList>
    </citation>
    <scope>NUCLEOTIDE SEQUENCE [LARGE SCALE GENOMIC DNA]</scope>
    <source>
        <strain evidence="4">BSR3</strain>
    </source>
</reference>
<gene>
    <name evidence="3" type="ordered locus">bgla_1p0320</name>
</gene>
<keyword evidence="3" id="KW-0614">Plasmid</keyword>
<sequence length="104" mass="11162">MTNAMTADAGKTARAPKSLDDEIEKTTAKLKRLQEQKRTKERQEVERNERAIFDLLKAEKLNVVPAEKWKTGLAGIRRALGVAASVPDNPPAPAALAGGPGSEA</sequence>
<protein>
    <submittedName>
        <fullName evidence="3">Uncharacterized protein</fullName>
    </submittedName>
</protein>
<keyword evidence="1" id="KW-0175">Coiled coil</keyword>
<dbReference type="HOGENOM" id="CLU_177558_0_0_4"/>
<accession>F2LRY1</accession>
<dbReference type="AlphaFoldDB" id="F2LRY1"/>
<keyword evidence="4" id="KW-1185">Reference proteome</keyword>
<proteinExistence type="predicted"/>
<evidence type="ECO:0000256" key="2">
    <source>
        <dbReference type="SAM" id="MobiDB-lite"/>
    </source>
</evidence>
<evidence type="ECO:0000313" key="3">
    <source>
        <dbReference type="EMBL" id="AEA65436.1"/>
    </source>
</evidence>
<evidence type="ECO:0000313" key="4">
    <source>
        <dbReference type="Proteomes" id="UP000008316"/>
    </source>
</evidence>
<dbReference type="Proteomes" id="UP000008316">
    <property type="component" value="Plasmid bgla_1p"/>
</dbReference>
<name>F2LRY1_BURGS</name>
<organism evidence="3 4">
    <name type="scientific">Burkholderia gladioli (strain BSR3)</name>
    <dbReference type="NCBI Taxonomy" id="999541"/>
    <lineage>
        <taxon>Bacteria</taxon>
        <taxon>Pseudomonadati</taxon>
        <taxon>Pseudomonadota</taxon>
        <taxon>Betaproteobacteria</taxon>
        <taxon>Burkholderiales</taxon>
        <taxon>Burkholderiaceae</taxon>
        <taxon>Burkholderia</taxon>
    </lineage>
</organism>
<dbReference type="KEGG" id="bgd:bgla_1p0320"/>
<feature type="region of interest" description="Disordered" evidence="2">
    <location>
        <begin position="1"/>
        <end position="23"/>
    </location>
</feature>